<organism evidence="1 2">
    <name type="scientific">Galemys pyrenaicus</name>
    <name type="common">Iberian desman</name>
    <name type="synonym">Pyrenean desman</name>
    <dbReference type="NCBI Taxonomy" id="202257"/>
    <lineage>
        <taxon>Eukaryota</taxon>
        <taxon>Metazoa</taxon>
        <taxon>Chordata</taxon>
        <taxon>Craniata</taxon>
        <taxon>Vertebrata</taxon>
        <taxon>Euteleostomi</taxon>
        <taxon>Mammalia</taxon>
        <taxon>Eutheria</taxon>
        <taxon>Laurasiatheria</taxon>
        <taxon>Eulipotyphla</taxon>
        <taxon>Talpidae</taxon>
        <taxon>Galemys</taxon>
    </lineage>
</organism>
<protein>
    <submittedName>
        <fullName evidence="1">MHC class II transactivator</fullName>
    </submittedName>
</protein>
<gene>
    <name evidence="1" type="ORF">J0S82_012764</name>
</gene>
<reference evidence="1" key="1">
    <citation type="journal article" date="2021" name="Evol. Appl.">
        <title>The genome of the Pyrenean desman and the effects of bottlenecks and inbreeding on the genomic landscape of an endangered species.</title>
        <authorList>
            <person name="Escoda L."/>
            <person name="Castresana J."/>
        </authorList>
    </citation>
    <scope>NUCLEOTIDE SEQUENCE</scope>
    <source>
        <strain evidence="1">IBE-C5619</strain>
    </source>
</reference>
<comment type="caution">
    <text evidence="1">The sequence shown here is derived from an EMBL/GenBank/DDBJ whole genome shotgun (WGS) entry which is preliminary data.</text>
</comment>
<evidence type="ECO:0000313" key="1">
    <source>
        <dbReference type="EMBL" id="KAG8513452.1"/>
    </source>
</evidence>
<name>A0A8J6A765_GALPY</name>
<dbReference type="OrthoDB" id="9791305at2759"/>
<dbReference type="EMBL" id="JAGFMF010011768">
    <property type="protein sequence ID" value="KAG8513452.1"/>
    <property type="molecule type" value="Genomic_DNA"/>
</dbReference>
<accession>A0A8J6A765</accession>
<sequence>MSHFQSILTRVQTLLSSRQPSQVQAFLDHLLEEQLLSKEYHCALLQEPDGEALARKISLTLLEKGDPDWVFLWWAWSELQAPEVERDLDCSGHNGKW</sequence>
<evidence type="ECO:0000313" key="2">
    <source>
        <dbReference type="Proteomes" id="UP000700334"/>
    </source>
</evidence>
<keyword evidence="2" id="KW-1185">Reference proteome</keyword>
<dbReference type="Proteomes" id="UP000700334">
    <property type="component" value="Unassembled WGS sequence"/>
</dbReference>
<proteinExistence type="predicted"/>
<dbReference type="AlphaFoldDB" id="A0A8J6A765"/>